<evidence type="ECO:0000313" key="2">
    <source>
        <dbReference type="EMBL" id="GHB34503.1"/>
    </source>
</evidence>
<sequence>MTKRRVLLLLFSAPIIFWVLSVVTVLAVGELAGCQIHEGFANPCSLAGYDFGEVLYSLGLFAAWGLLLVPILWGYMIVGWGAYEITAYACRRFRK</sequence>
<feature type="transmembrane region" description="Helical" evidence="1">
    <location>
        <begin position="55"/>
        <end position="83"/>
    </location>
</feature>
<dbReference type="EMBL" id="BMXE01000004">
    <property type="protein sequence ID" value="GHB34503.1"/>
    <property type="molecule type" value="Genomic_DNA"/>
</dbReference>
<dbReference type="RefSeq" id="WP_189437106.1">
    <property type="nucleotide sequence ID" value="NZ_BMXE01000004.1"/>
</dbReference>
<comment type="caution">
    <text evidence="2">The sequence shown here is derived from an EMBL/GenBank/DDBJ whole genome shotgun (WGS) entry which is preliminary data.</text>
</comment>
<accession>A0ABQ3EHQ9</accession>
<gene>
    <name evidence="2" type="ORF">GCM10007094_24690</name>
</gene>
<evidence type="ECO:0000256" key="1">
    <source>
        <dbReference type="SAM" id="Phobius"/>
    </source>
</evidence>
<dbReference type="Proteomes" id="UP000637980">
    <property type="component" value="Unassembled WGS sequence"/>
</dbReference>
<proteinExistence type="predicted"/>
<protein>
    <submittedName>
        <fullName evidence="2">Uncharacterized protein</fullName>
    </submittedName>
</protein>
<evidence type="ECO:0000313" key="3">
    <source>
        <dbReference type="Proteomes" id="UP000637980"/>
    </source>
</evidence>
<keyword evidence="1" id="KW-0472">Membrane</keyword>
<keyword evidence="3" id="KW-1185">Reference proteome</keyword>
<organism evidence="2 3">
    <name type="scientific">Pseudovibrio japonicus</name>
    <dbReference type="NCBI Taxonomy" id="366534"/>
    <lineage>
        <taxon>Bacteria</taxon>
        <taxon>Pseudomonadati</taxon>
        <taxon>Pseudomonadota</taxon>
        <taxon>Alphaproteobacteria</taxon>
        <taxon>Hyphomicrobiales</taxon>
        <taxon>Stappiaceae</taxon>
        <taxon>Pseudovibrio</taxon>
    </lineage>
</organism>
<keyword evidence="1" id="KW-0812">Transmembrane</keyword>
<name>A0ABQ3EHQ9_9HYPH</name>
<reference evidence="3" key="1">
    <citation type="journal article" date="2019" name="Int. J. Syst. Evol. Microbiol.">
        <title>The Global Catalogue of Microorganisms (GCM) 10K type strain sequencing project: providing services to taxonomists for standard genome sequencing and annotation.</title>
        <authorList>
            <consortium name="The Broad Institute Genomics Platform"/>
            <consortium name="The Broad Institute Genome Sequencing Center for Infectious Disease"/>
            <person name="Wu L."/>
            <person name="Ma J."/>
        </authorList>
    </citation>
    <scope>NUCLEOTIDE SEQUENCE [LARGE SCALE GENOMIC DNA]</scope>
    <source>
        <strain evidence="3">KCTC 12861</strain>
    </source>
</reference>
<keyword evidence="1" id="KW-1133">Transmembrane helix</keyword>